<dbReference type="Proteomes" id="UP000193467">
    <property type="component" value="Unassembled WGS sequence"/>
</dbReference>
<sequence>MAPSALGLPSTPGVIALSEEERKAGKWSRANLQRALELFHRDGLIVMSGIVPKEDLLKLRENMMETADAVKAEKAGSPGKFNHGIMSNFLQAPPMSTPELLFPSVYQNPYVIQIAEKYLGGGQIRMPFITANTAIANSTQKQPIHKDCSFNHPLAPFMCISNFLLDDFVPSNGSTEFWLGSHATTTPSEQYWRSPESLAPTCDIIPDILEERRKTRPPSQVTVPFGSVLLRDPRTWHAGMPNSSDSDRIMVAVAYQAEWFTEDRRFKAPESARALLTSNPNIIPLCEFYTDEEWNTFCQRWGNGEPMDLVYGPKPEGWVTIGDVAPEDKVLNHNFNPNAKG</sequence>
<protein>
    <recommendedName>
        <fullName evidence="3">Phytanoyl-CoA dioxygenase family protein</fullName>
    </recommendedName>
</protein>
<dbReference type="Gene3D" id="2.60.120.620">
    <property type="entry name" value="q2cbj1_9rhob like domain"/>
    <property type="match status" value="1"/>
</dbReference>
<dbReference type="Pfam" id="PF05721">
    <property type="entry name" value="PhyH"/>
    <property type="match status" value="1"/>
</dbReference>
<comment type="caution">
    <text evidence="1">The sequence shown here is derived from an EMBL/GenBank/DDBJ whole genome shotgun (WGS) entry which is preliminary data.</text>
</comment>
<organism evidence="1 2">
    <name type="scientific">Leucosporidium creatinivorum</name>
    <dbReference type="NCBI Taxonomy" id="106004"/>
    <lineage>
        <taxon>Eukaryota</taxon>
        <taxon>Fungi</taxon>
        <taxon>Dikarya</taxon>
        <taxon>Basidiomycota</taxon>
        <taxon>Pucciniomycotina</taxon>
        <taxon>Microbotryomycetes</taxon>
        <taxon>Leucosporidiales</taxon>
        <taxon>Leucosporidium</taxon>
    </lineage>
</organism>
<evidence type="ECO:0000313" key="1">
    <source>
        <dbReference type="EMBL" id="ORY74275.1"/>
    </source>
</evidence>
<evidence type="ECO:0000313" key="2">
    <source>
        <dbReference type="Proteomes" id="UP000193467"/>
    </source>
</evidence>
<dbReference type="AlphaFoldDB" id="A0A1Y2ETV4"/>
<reference evidence="1 2" key="1">
    <citation type="submission" date="2016-07" db="EMBL/GenBank/DDBJ databases">
        <title>Pervasive Adenine N6-methylation of Active Genes in Fungi.</title>
        <authorList>
            <consortium name="DOE Joint Genome Institute"/>
            <person name="Mondo S.J."/>
            <person name="Dannebaum R.O."/>
            <person name="Kuo R.C."/>
            <person name="Labutti K."/>
            <person name="Haridas S."/>
            <person name="Kuo A."/>
            <person name="Salamov A."/>
            <person name="Ahrendt S.R."/>
            <person name="Lipzen A."/>
            <person name="Sullivan W."/>
            <person name="Andreopoulos W.B."/>
            <person name="Clum A."/>
            <person name="Lindquist E."/>
            <person name="Daum C."/>
            <person name="Ramamoorthy G.K."/>
            <person name="Gryganskyi A."/>
            <person name="Culley D."/>
            <person name="Magnuson J.K."/>
            <person name="James T.Y."/>
            <person name="O'Malley M.A."/>
            <person name="Stajich J.E."/>
            <person name="Spatafora J.W."/>
            <person name="Visel A."/>
            <person name="Grigoriev I.V."/>
        </authorList>
    </citation>
    <scope>NUCLEOTIDE SEQUENCE [LARGE SCALE GENOMIC DNA]</scope>
    <source>
        <strain evidence="1 2">62-1032</strain>
    </source>
</reference>
<proteinExistence type="predicted"/>
<gene>
    <name evidence="1" type="ORF">BCR35DRAFT_293355</name>
</gene>
<dbReference type="PANTHER" id="PTHR37563">
    <property type="entry name" value="PHYTANOYL-COA DIOXYGENASE FAMILY PROTEIN (AFU_ORTHOLOGUE AFUA_2G03330)"/>
    <property type="match status" value="1"/>
</dbReference>
<dbReference type="PANTHER" id="PTHR37563:SF2">
    <property type="entry name" value="PHYTANOYL-COA DIOXYGENASE FAMILY PROTEIN (AFU_ORTHOLOGUE AFUA_2G03330)"/>
    <property type="match status" value="1"/>
</dbReference>
<dbReference type="InParanoid" id="A0A1Y2ETV4"/>
<name>A0A1Y2ETV4_9BASI</name>
<dbReference type="InterPro" id="IPR051961">
    <property type="entry name" value="Fungal_Metabolite_Diox"/>
</dbReference>
<dbReference type="OrthoDB" id="407832at2759"/>
<accession>A0A1Y2ETV4</accession>
<dbReference type="SUPFAM" id="SSF51197">
    <property type="entry name" value="Clavaminate synthase-like"/>
    <property type="match status" value="1"/>
</dbReference>
<dbReference type="InterPro" id="IPR008775">
    <property type="entry name" value="Phytyl_CoA_dOase-like"/>
</dbReference>
<evidence type="ECO:0008006" key="3">
    <source>
        <dbReference type="Google" id="ProtNLM"/>
    </source>
</evidence>
<keyword evidence="2" id="KW-1185">Reference proteome</keyword>
<dbReference type="EMBL" id="MCGR01000042">
    <property type="protein sequence ID" value="ORY74275.1"/>
    <property type="molecule type" value="Genomic_DNA"/>
</dbReference>